<comment type="caution">
    <text evidence="1">The sequence shown here is derived from an EMBL/GenBank/DDBJ whole genome shotgun (WGS) entry which is preliminary data.</text>
</comment>
<proteinExistence type="predicted"/>
<gene>
    <name evidence="1" type="ORF">LOY88_001482</name>
</gene>
<reference evidence="1" key="1">
    <citation type="journal article" date="2022" name="bioRxiv">
        <title>Population genetic analysis of Ophidiomyces ophidiicola, the causative agent of snake fungal disease, indicates recent introductions to the USA.</title>
        <authorList>
            <person name="Ladner J.T."/>
            <person name="Palmer J.M."/>
            <person name="Ettinger C.L."/>
            <person name="Stajich J.E."/>
            <person name="Farrell T.M."/>
            <person name="Glorioso B.M."/>
            <person name="Lawson B."/>
            <person name="Price S.J."/>
            <person name="Stengle A.G."/>
            <person name="Grear D.A."/>
            <person name="Lorch J.M."/>
        </authorList>
    </citation>
    <scope>NUCLEOTIDE SEQUENCE</scope>
    <source>
        <strain evidence="1">NWHC 24266-5</strain>
    </source>
</reference>
<evidence type="ECO:0000313" key="1">
    <source>
        <dbReference type="EMBL" id="KAI2390895.1"/>
    </source>
</evidence>
<accession>A0ACB8V569</accession>
<dbReference type="EMBL" id="JALBCA010000015">
    <property type="protein sequence ID" value="KAI2390895.1"/>
    <property type="molecule type" value="Genomic_DNA"/>
</dbReference>
<name>A0ACB8V569_9EURO</name>
<sequence>MNPADEDQAAVRQRTRRAHQEFVCLGMLKNIMERRGLTLVSPDDLRCLEGVLINSLRFTDASDRPLSPERGHPDTSSASQFRDIIFALPWQLRRELVEFFNSEPLEDNPYVERFRRGLMNRNIPIPGTRGSVFIDSQTGRPRVLQRPEVRVRR</sequence>
<protein>
    <submittedName>
        <fullName evidence="1">Uncharacterized protein</fullName>
    </submittedName>
</protein>
<organism evidence="1">
    <name type="scientific">Ophidiomyces ophidiicola</name>
    <dbReference type="NCBI Taxonomy" id="1387563"/>
    <lineage>
        <taxon>Eukaryota</taxon>
        <taxon>Fungi</taxon>
        <taxon>Dikarya</taxon>
        <taxon>Ascomycota</taxon>
        <taxon>Pezizomycotina</taxon>
        <taxon>Eurotiomycetes</taxon>
        <taxon>Eurotiomycetidae</taxon>
        <taxon>Onygenales</taxon>
        <taxon>Onygenaceae</taxon>
        <taxon>Ophidiomyces</taxon>
    </lineage>
</organism>